<dbReference type="EMBL" id="BK015640">
    <property type="protein sequence ID" value="DAE17435.1"/>
    <property type="molecule type" value="Genomic_DNA"/>
</dbReference>
<accession>A0A8S5QEY1</accession>
<proteinExistence type="predicted"/>
<reference evidence="1" key="1">
    <citation type="journal article" date="2021" name="Proc. Natl. Acad. Sci. U.S.A.">
        <title>A Catalog of Tens of Thousands of Viruses from Human Metagenomes Reveals Hidden Associations with Chronic Diseases.</title>
        <authorList>
            <person name="Tisza M.J."/>
            <person name="Buck C.B."/>
        </authorList>
    </citation>
    <scope>NUCLEOTIDE SEQUENCE</scope>
    <source>
        <strain evidence="1">CtSLR2</strain>
    </source>
</reference>
<organism evidence="1">
    <name type="scientific">Phage sp. ctSLR2</name>
    <dbReference type="NCBI Taxonomy" id="2825796"/>
    <lineage>
        <taxon>Viruses</taxon>
    </lineage>
</organism>
<evidence type="ECO:0000313" key="1">
    <source>
        <dbReference type="EMBL" id="DAE17435.1"/>
    </source>
</evidence>
<name>A0A8S5QEY1_9VIRU</name>
<sequence>MSFLMQKTSIKCSIDHLGYCKLLQKLNSIESKCNRIIFELSEVKNLVSSKPSVDRLIESLEQSANDLYEQSVRQREFVEQSMAGEVTMRIVRRNEYGL</sequence>
<protein>
    <submittedName>
        <fullName evidence="1">Uncharacterized protein</fullName>
    </submittedName>
</protein>